<dbReference type="RefSeq" id="WP_262397326.1">
    <property type="nucleotide sequence ID" value="NZ_JACRTC010000003.1"/>
</dbReference>
<evidence type="ECO:0000256" key="7">
    <source>
        <dbReference type="ARBA" id="ARBA00022642"/>
    </source>
</evidence>
<protein>
    <recommendedName>
        <fullName evidence="5 11">L-aspartate oxidase</fullName>
        <ecNumber evidence="4 11">1.4.3.16</ecNumber>
    </recommendedName>
</protein>
<comment type="catalytic activity">
    <reaction evidence="10">
        <text>L-aspartate + O2 = iminosuccinate + H2O2</text>
        <dbReference type="Rhea" id="RHEA:25876"/>
        <dbReference type="ChEBI" id="CHEBI:15379"/>
        <dbReference type="ChEBI" id="CHEBI:16240"/>
        <dbReference type="ChEBI" id="CHEBI:29991"/>
        <dbReference type="ChEBI" id="CHEBI:77875"/>
        <dbReference type="EC" id="1.4.3.16"/>
    </reaction>
    <physiologicalReaction direction="left-to-right" evidence="10">
        <dbReference type="Rhea" id="RHEA:25877"/>
    </physiologicalReaction>
</comment>
<dbReference type="GO" id="GO:0008734">
    <property type="term" value="F:L-aspartate oxidase activity"/>
    <property type="evidence" value="ECO:0007669"/>
    <property type="project" value="UniProtKB-UniRule"/>
</dbReference>
<dbReference type="GO" id="GO:0034628">
    <property type="term" value="P:'de novo' NAD+ biosynthetic process from L-aspartate"/>
    <property type="evidence" value="ECO:0007669"/>
    <property type="project" value="TreeGrafter"/>
</dbReference>
<dbReference type="PRINTS" id="PR00368">
    <property type="entry name" value="FADPNR"/>
</dbReference>
<accession>A0A926I6N0</accession>
<dbReference type="PANTHER" id="PTHR42716">
    <property type="entry name" value="L-ASPARTATE OXIDASE"/>
    <property type="match status" value="1"/>
</dbReference>
<dbReference type="Gene3D" id="3.50.50.60">
    <property type="entry name" value="FAD/NAD(P)-binding domain"/>
    <property type="match status" value="1"/>
</dbReference>
<dbReference type="EC" id="1.4.3.16" evidence="4 11"/>
<feature type="domain" description="FAD-dependent oxidoreductase 2 FAD-binding" evidence="13">
    <location>
        <begin position="6"/>
        <end position="380"/>
    </location>
</feature>
<organism evidence="14 15">
    <name type="scientific">Zongyangia hominis</name>
    <dbReference type="NCBI Taxonomy" id="2763677"/>
    <lineage>
        <taxon>Bacteria</taxon>
        <taxon>Bacillati</taxon>
        <taxon>Bacillota</taxon>
        <taxon>Clostridia</taxon>
        <taxon>Eubacteriales</taxon>
        <taxon>Oscillospiraceae</taxon>
        <taxon>Zongyangia</taxon>
    </lineage>
</organism>
<evidence type="ECO:0000256" key="12">
    <source>
        <dbReference type="RuleBase" id="RU362049"/>
    </source>
</evidence>
<comment type="cofactor">
    <cofactor evidence="1 12">
        <name>FAD</name>
        <dbReference type="ChEBI" id="CHEBI:57692"/>
    </cofactor>
</comment>
<comment type="pathway">
    <text evidence="2 12">Cofactor biosynthesis; NAD(+) biosynthesis; iminoaspartate from L-aspartate (oxidase route): step 1/1.</text>
</comment>
<evidence type="ECO:0000256" key="3">
    <source>
        <dbReference type="ARBA" id="ARBA00008562"/>
    </source>
</evidence>
<dbReference type="SUPFAM" id="SSF56425">
    <property type="entry name" value="Succinate dehydrogenase/fumarate reductase flavoprotein, catalytic domain"/>
    <property type="match status" value="1"/>
</dbReference>
<name>A0A926I6N0_9FIRM</name>
<evidence type="ECO:0000256" key="6">
    <source>
        <dbReference type="ARBA" id="ARBA00022630"/>
    </source>
</evidence>
<dbReference type="GO" id="GO:0005737">
    <property type="term" value="C:cytoplasm"/>
    <property type="evidence" value="ECO:0007669"/>
    <property type="project" value="UniProtKB-SubCell"/>
</dbReference>
<dbReference type="Pfam" id="PF00890">
    <property type="entry name" value="FAD_binding_2"/>
    <property type="match status" value="1"/>
</dbReference>
<dbReference type="PANTHER" id="PTHR42716:SF2">
    <property type="entry name" value="L-ASPARTATE OXIDASE, CHLOROPLASTIC"/>
    <property type="match status" value="1"/>
</dbReference>
<dbReference type="AlphaFoldDB" id="A0A926I6N0"/>
<evidence type="ECO:0000256" key="10">
    <source>
        <dbReference type="ARBA" id="ARBA00048305"/>
    </source>
</evidence>
<keyword evidence="9 12" id="KW-0560">Oxidoreductase</keyword>
<keyword evidence="15" id="KW-1185">Reference proteome</keyword>
<dbReference type="FunFam" id="3.90.700.10:FF:000002">
    <property type="entry name" value="L-aspartate oxidase"/>
    <property type="match status" value="1"/>
</dbReference>
<dbReference type="InterPro" id="IPR036188">
    <property type="entry name" value="FAD/NAD-bd_sf"/>
</dbReference>
<dbReference type="Gene3D" id="3.90.700.10">
    <property type="entry name" value="Succinate dehydrogenase/fumarate reductase flavoprotein, catalytic domain"/>
    <property type="match status" value="1"/>
</dbReference>
<dbReference type="Proteomes" id="UP000660861">
    <property type="component" value="Unassembled WGS sequence"/>
</dbReference>
<evidence type="ECO:0000313" key="14">
    <source>
        <dbReference type="EMBL" id="MBC8570224.1"/>
    </source>
</evidence>
<sequence>MEQNYDVVIIGTGVAGLYGALHLDKRLKVLIICKRDITLSNSSLAQGGVAAVTRPDYDDVRYHIEDTLIAGGHQNDLAAVTKLCEEGPKEVRHLMELGVDFDTDAEGKTHLTLEGGHSKPRILHHKDCTGREIVNKLILNVKKQENITIWEHSIVVGLEKRGDGFAIDALYDDEHHDNEHCFLAARYVMLCTGGIGRVYRYTTNSAIATGDGIALAYQMGARIKNLSFVQFHPTAFAGNVRERFLISESVRGEGAKLLNCHGQQFMTRYDPRGELAPRDVVSKGIMAEQKRVGSDKFYLDISYKDPKFIKERFPMIYAALLVEGYDLTKDPIPVYPCQHYLMGGIDVDLNSATTVDGLYACGECSHTGVHGANRLASNSLLEALVFSHAAANHINARSLTEPASYPDPAFPADRGRNRIPKGIRTEIRAIMQEADFVVPDPEKAAAGLARILEIRRMLLDGGFMMSHDYFEALSLATIACLILQDVSEKGDAAPGAR</sequence>
<dbReference type="InterPro" id="IPR003953">
    <property type="entry name" value="FAD-dep_OxRdtase_2_FAD-bd"/>
</dbReference>
<keyword evidence="7 12" id="KW-0662">Pyridine nucleotide biosynthesis</keyword>
<evidence type="ECO:0000256" key="11">
    <source>
        <dbReference type="NCBIfam" id="TIGR00551"/>
    </source>
</evidence>
<comment type="function">
    <text evidence="12">Catalyzes the oxidation of L-aspartate to iminoaspartate.</text>
</comment>
<comment type="caution">
    <text evidence="14">The sequence shown here is derived from an EMBL/GenBank/DDBJ whole genome shotgun (WGS) entry which is preliminary data.</text>
</comment>
<evidence type="ECO:0000256" key="4">
    <source>
        <dbReference type="ARBA" id="ARBA00012173"/>
    </source>
</evidence>
<comment type="similarity">
    <text evidence="3 12">Belongs to the FAD-dependent oxidoreductase 2 family. NadB subfamily.</text>
</comment>
<dbReference type="NCBIfam" id="TIGR00551">
    <property type="entry name" value="nadB"/>
    <property type="match status" value="1"/>
</dbReference>
<dbReference type="SUPFAM" id="SSF51905">
    <property type="entry name" value="FAD/NAD(P)-binding domain"/>
    <property type="match status" value="1"/>
</dbReference>
<evidence type="ECO:0000256" key="5">
    <source>
        <dbReference type="ARBA" id="ARBA00021901"/>
    </source>
</evidence>
<dbReference type="InterPro" id="IPR005288">
    <property type="entry name" value="NadB"/>
</dbReference>
<dbReference type="GO" id="GO:0033765">
    <property type="term" value="F:steroid dehydrogenase activity, acting on the CH-CH group of donors"/>
    <property type="evidence" value="ECO:0007669"/>
    <property type="project" value="UniProtKB-ARBA"/>
</dbReference>
<evidence type="ECO:0000256" key="8">
    <source>
        <dbReference type="ARBA" id="ARBA00022827"/>
    </source>
</evidence>
<evidence type="ECO:0000256" key="1">
    <source>
        <dbReference type="ARBA" id="ARBA00001974"/>
    </source>
</evidence>
<comment type="subcellular location">
    <subcellularLocation>
        <location evidence="12">Cytoplasm</location>
    </subcellularLocation>
</comment>
<keyword evidence="6 12" id="KW-0285">Flavoprotein</keyword>
<reference evidence="14" key="1">
    <citation type="submission" date="2020-08" db="EMBL/GenBank/DDBJ databases">
        <title>Genome public.</title>
        <authorList>
            <person name="Liu C."/>
            <person name="Sun Q."/>
        </authorList>
    </citation>
    <scope>NUCLEOTIDE SEQUENCE</scope>
    <source>
        <strain evidence="14">NSJ-54</strain>
    </source>
</reference>
<dbReference type="EMBL" id="JACRTC010000003">
    <property type="protein sequence ID" value="MBC8570224.1"/>
    <property type="molecule type" value="Genomic_DNA"/>
</dbReference>
<gene>
    <name evidence="14" type="primary">nadB</name>
    <name evidence="14" type="ORF">H8709_05215</name>
</gene>
<evidence type="ECO:0000313" key="15">
    <source>
        <dbReference type="Proteomes" id="UP000660861"/>
    </source>
</evidence>
<evidence type="ECO:0000256" key="2">
    <source>
        <dbReference type="ARBA" id="ARBA00004950"/>
    </source>
</evidence>
<keyword evidence="8 12" id="KW-0274">FAD</keyword>
<evidence type="ECO:0000259" key="13">
    <source>
        <dbReference type="Pfam" id="PF00890"/>
    </source>
</evidence>
<dbReference type="InterPro" id="IPR027477">
    <property type="entry name" value="Succ_DH/fumarate_Rdtase_cat_sf"/>
</dbReference>
<proteinExistence type="inferred from homology"/>
<evidence type="ECO:0000256" key="9">
    <source>
        <dbReference type="ARBA" id="ARBA00023002"/>
    </source>
</evidence>